<keyword evidence="3" id="KW-1185">Reference proteome</keyword>
<comment type="caution">
    <text evidence="2">The sequence shown here is derived from an EMBL/GenBank/DDBJ whole genome shotgun (WGS) entry which is preliminary data.</text>
</comment>
<feature type="region of interest" description="Disordered" evidence="1">
    <location>
        <begin position="1"/>
        <end position="74"/>
    </location>
</feature>
<reference evidence="2" key="1">
    <citation type="submission" date="2020-11" db="EMBL/GenBank/DDBJ databases">
        <authorList>
            <consortium name="DOE Joint Genome Institute"/>
            <person name="Ahrendt S."/>
            <person name="Riley R."/>
            <person name="Andreopoulos W."/>
            <person name="Labutti K."/>
            <person name="Pangilinan J."/>
            <person name="Ruiz-Duenas F.J."/>
            <person name="Barrasa J.M."/>
            <person name="Sanchez-Garcia M."/>
            <person name="Camarero S."/>
            <person name="Miyauchi S."/>
            <person name="Serrano A."/>
            <person name="Linde D."/>
            <person name="Babiker R."/>
            <person name="Drula E."/>
            <person name="Ayuso-Fernandez I."/>
            <person name="Pacheco R."/>
            <person name="Padilla G."/>
            <person name="Ferreira P."/>
            <person name="Barriuso J."/>
            <person name="Kellner H."/>
            <person name="Castanera R."/>
            <person name="Alfaro M."/>
            <person name="Ramirez L."/>
            <person name="Pisabarro A.G."/>
            <person name="Kuo A."/>
            <person name="Tritt A."/>
            <person name="Lipzen A."/>
            <person name="He G."/>
            <person name="Yan M."/>
            <person name="Ng V."/>
            <person name="Cullen D."/>
            <person name="Martin F."/>
            <person name="Rosso M.-N."/>
            <person name="Henrissat B."/>
            <person name="Hibbett D."/>
            <person name="Martinez A.T."/>
            <person name="Grigoriev I.V."/>
        </authorList>
    </citation>
    <scope>NUCLEOTIDE SEQUENCE</scope>
    <source>
        <strain evidence="2">CBS 506.95</strain>
    </source>
</reference>
<evidence type="ECO:0000313" key="2">
    <source>
        <dbReference type="EMBL" id="KAF9526764.1"/>
    </source>
</evidence>
<gene>
    <name evidence="2" type="ORF">CPB83DRAFT_895923</name>
</gene>
<dbReference type="Proteomes" id="UP000807306">
    <property type="component" value="Unassembled WGS sequence"/>
</dbReference>
<feature type="compositionally biased region" description="Basic and acidic residues" evidence="1">
    <location>
        <begin position="8"/>
        <end position="25"/>
    </location>
</feature>
<accession>A0A9P6EDF1</accession>
<organism evidence="2 3">
    <name type="scientific">Crepidotus variabilis</name>
    <dbReference type="NCBI Taxonomy" id="179855"/>
    <lineage>
        <taxon>Eukaryota</taxon>
        <taxon>Fungi</taxon>
        <taxon>Dikarya</taxon>
        <taxon>Basidiomycota</taxon>
        <taxon>Agaricomycotina</taxon>
        <taxon>Agaricomycetes</taxon>
        <taxon>Agaricomycetidae</taxon>
        <taxon>Agaricales</taxon>
        <taxon>Agaricineae</taxon>
        <taxon>Crepidotaceae</taxon>
        <taxon>Crepidotus</taxon>
    </lineage>
</organism>
<dbReference type="EMBL" id="MU157868">
    <property type="protein sequence ID" value="KAF9526764.1"/>
    <property type="molecule type" value="Genomic_DNA"/>
</dbReference>
<evidence type="ECO:0000313" key="3">
    <source>
        <dbReference type="Proteomes" id="UP000807306"/>
    </source>
</evidence>
<dbReference type="AlphaFoldDB" id="A0A9P6EDF1"/>
<name>A0A9P6EDF1_9AGAR</name>
<feature type="compositionally biased region" description="Basic and acidic residues" evidence="1">
    <location>
        <begin position="56"/>
        <end position="74"/>
    </location>
</feature>
<evidence type="ECO:0000256" key="1">
    <source>
        <dbReference type="SAM" id="MobiDB-lite"/>
    </source>
</evidence>
<protein>
    <submittedName>
        <fullName evidence="2">Uncharacterized protein</fullName>
    </submittedName>
</protein>
<sequence>MAVGSPLRMDDLLSKMSSREEPEKQSRKKRCKRMAEDDGDGEKGDEASVDEEGVDTEVKTEEESGRQKEQRARQ</sequence>
<proteinExistence type="predicted"/>
<feature type="compositionally biased region" description="Basic and acidic residues" evidence="1">
    <location>
        <begin position="33"/>
        <end position="46"/>
    </location>
</feature>